<evidence type="ECO:0008006" key="4">
    <source>
        <dbReference type="Google" id="ProtNLM"/>
    </source>
</evidence>
<evidence type="ECO:0000313" key="2">
    <source>
        <dbReference type="EMBL" id="QDT62753.1"/>
    </source>
</evidence>
<keyword evidence="1" id="KW-0472">Membrane</keyword>
<name>A0A517T300_9BACT</name>
<proteinExistence type="predicted"/>
<dbReference type="Proteomes" id="UP000315003">
    <property type="component" value="Chromosome"/>
</dbReference>
<sequence length="175" mass="19802">MKASRLNRLVHRWGSILIAIPALCVLLTGVVLQLKKQSAWIQPGTQKGAQREPKLSFTRVLEIVQNVPEAEVQSWDDIDRLDVRPSKGMLKVRAKNRWEVQLDTATGDVLQVAFRRSDLIESLHDGSFFSDTVKLGIFLPTAVVLVILWGTGVYLFFLPQLAKRKKRLQKSKSVE</sequence>
<organism evidence="2 3">
    <name type="scientific">Stieleria bergensis</name>
    <dbReference type="NCBI Taxonomy" id="2528025"/>
    <lineage>
        <taxon>Bacteria</taxon>
        <taxon>Pseudomonadati</taxon>
        <taxon>Planctomycetota</taxon>
        <taxon>Planctomycetia</taxon>
        <taxon>Pirellulales</taxon>
        <taxon>Pirellulaceae</taxon>
        <taxon>Stieleria</taxon>
    </lineage>
</organism>
<evidence type="ECO:0000313" key="3">
    <source>
        <dbReference type="Proteomes" id="UP000315003"/>
    </source>
</evidence>
<dbReference type="RefSeq" id="WP_145277728.1">
    <property type="nucleotide sequence ID" value="NZ_CP036272.1"/>
</dbReference>
<dbReference type="OrthoDB" id="271465at2"/>
<gene>
    <name evidence="2" type="ORF">SV7mr_53040</name>
</gene>
<dbReference type="InterPro" id="IPR005625">
    <property type="entry name" value="PepSY-ass_TM"/>
</dbReference>
<dbReference type="AlphaFoldDB" id="A0A517T300"/>
<dbReference type="Pfam" id="PF03929">
    <property type="entry name" value="PepSY_TM"/>
    <property type="match status" value="1"/>
</dbReference>
<keyword evidence="3" id="KW-1185">Reference proteome</keyword>
<accession>A0A517T300</accession>
<feature type="transmembrane region" description="Helical" evidence="1">
    <location>
        <begin position="12"/>
        <end position="34"/>
    </location>
</feature>
<protein>
    <recommendedName>
        <fullName evidence="4">PepSY-associated TM helix</fullName>
    </recommendedName>
</protein>
<keyword evidence="1" id="KW-1133">Transmembrane helix</keyword>
<reference evidence="2 3" key="1">
    <citation type="submission" date="2019-02" db="EMBL/GenBank/DDBJ databases">
        <title>Deep-cultivation of Planctomycetes and their phenomic and genomic characterization uncovers novel biology.</title>
        <authorList>
            <person name="Wiegand S."/>
            <person name="Jogler M."/>
            <person name="Boedeker C."/>
            <person name="Pinto D."/>
            <person name="Vollmers J."/>
            <person name="Rivas-Marin E."/>
            <person name="Kohn T."/>
            <person name="Peeters S.H."/>
            <person name="Heuer A."/>
            <person name="Rast P."/>
            <person name="Oberbeckmann S."/>
            <person name="Bunk B."/>
            <person name="Jeske O."/>
            <person name="Meyerdierks A."/>
            <person name="Storesund J.E."/>
            <person name="Kallscheuer N."/>
            <person name="Luecker S."/>
            <person name="Lage O.M."/>
            <person name="Pohl T."/>
            <person name="Merkel B.J."/>
            <person name="Hornburger P."/>
            <person name="Mueller R.-W."/>
            <person name="Bruemmer F."/>
            <person name="Labrenz M."/>
            <person name="Spormann A.M."/>
            <person name="Op den Camp H."/>
            <person name="Overmann J."/>
            <person name="Amann R."/>
            <person name="Jetten M.S.M."/>
            <person name="Mascher T."/>
            <person name="Medema M.H."/>
            <person name="Devos D.P."/>
            <person name="Kaster A.-K."/>
            <person name="Ovreas L."/>
            <person name="Rohde M."/>
            <person name="Galperin M.Y."/>
            <person name="Jogler C."/>
        </authorList>
    </citation>
    <scope>NUCLEOTIDE SEQUENCE [LARGE SCALE GENOMIC DNA]</scope>
    <source>
        <strain evidence="2 3">SV_7m_r</strain>
    </source>
</reference>
<feature type="transmembrane region" description="Helical" evidence="1">
    <location>
        <begin position="137"/>
        <end position="157"/>
    </location>
</feature>
<evidence type="ECO:0000256" key="1">
    <source>
        <dbReference type="SAM" id="Phobius"/>
    </source>
</evidence>
<keyword evidence="1" id="KW-0812">Transmembrane</keyword>
<dbReference type="EMBL" id="CP036272">
    <property type="protein sequence ID" value="QDT62753.1"/>
    <property type="molecule type" value="Genomic_DNA"/>
</dbReference>